<dbReference type="Proteomes" id="UP001054945">
    <property type="component" value="Unassembled WGS sequence"/>
</dbReference>
<keyword evidence="2" id="KW-1185">Reference proteome</keyword>
<evidence type="ECO:0000313" key="1">
    <source>
        <dbReference type="EMBL" id="GIY22512.1"/>
    </source>
</evidence>
<comment type="caution">
    <text evidence="1">The sequence shown here is derived from an EMBL/GenBank/DDBJ whole genome shotgun (WGS) entry which is preliminary data.</text>
</comment>
<gene>
    <name evidence="1" type="ORF">CEXT_289241</name>
</gene>
<dbReference type="EMBL" id="BPLR01008160">
    <property type="protein sequence ID" value="GIY22512.1"/>
    <property type="molecule type" value="Genomic_DNA"/>
</dbReference>
<protein>
    <submittedName>
        <fullName evidence="1">Uncharacterized protein</fullName>
    </submittedName>
</protein>
<proteinExistence type="predicted"/>
<sequence length="180" mass="20104">MSVKSLEKSAQLPQETRFCYENPVVREHKQAEAPFRKVSTFAKVLLPTARCGPEFRLFLIIIVKSLEKSAQLLQETRSCFGCSVVREHKQAEAPLRKVSTFAKVLLSTILALFVKTLMTAASAREERGRKRKNVLNPRSALDILMVSCCSLSDETPFSSVVAVAVRISAQNNSGLLLFFR</sequence>
<organism evidence="1 2">
    <name type="scientific">Caerostris extrusa</name>
    <name type="common">Bark spider</name>
    <name type="synonym">Caerostris bankana</name>
    <dbReference type="NCBI Taxonomy" id="172846"/>
    <lineage>
        <taxon>Eukaryota</taxon>
        <taxon>Metazoa</taxon>
        <taxon>Ecdysozoa</taxon>
        <taxon>Arthropoda</taxon>
        <taxon>Chelicerata</taxon>
        <taxon>Arachnida</taxon>
        <taxon>Araneae</taxon>
        <taxon>Araneomorphae</taxon>
        <taxon>Entelegynae</taxon>
        <taxon>Araneoidea</taxon>
        <taxon>Araneidae</taxon>
        <taxon>Caerostris</taxon>
    </lineage>
</organism>
<accession>A0AAV4RQX2</accession>
<dbReference type="AlphaFoldDB" id="A0AAV4RQX2"/>
<reference evidence="1 2" key="1">
    <citation type="submission" date="2021-06" db="EMBL/GenBank/DDBJ databases">
        <title>Caerostris extrusa draft genome.</title>
        <authorList>
            <person name="Kono N."/>
            <person name="Arakawa K."/>
        </authorList>
    </citation>
    <scope>NUCLEOTIDE SEQUENCE [LARGE SCALE GENOMIC DNA]</scope>
</reference>
<evidence type="ECO:0000313" key="2">
    <source>
        <dbReference type="Proteomes" id="UP001054945"/>
    </source>
</evidence>
<name>A0AAV4RQX2_CAEEX</name>